<evidence type="ECO:0000313" key="2">
    <source>
        <dbReference type="EMBL" id="ERP31379.1"/>
    </source>
</evidence>
<reference evidence="2 3" key="1">
    <citation type="journal article" date="2013" name="Environ. Microbiol.">
        <title>Genome analysis of Chitinivibrio alkaliphilus gen. nov., sp. nov., a novel extremely haloalkaliphilic anaerobic chitinolytic bacterium from the candidate phylum Termite Group 3.</title>
        <authorList>
            <person name="Sorokin D.Y."/>
            <person name="Gumerov V.M."/>
            <person name="Rakitin A.L."/>
            <person name="Beletsky A.V."/>
            <person name="Damste J.S."/>
            <person name="Muyzer G."/>
            <person name="Mardanov A.V."/>
            <person name="Ravin N.V."/>
        </authorList>
    </citation>
    <scope>NUCLEOTIDE SEQUENCE [LARGE SCALE GENOMIC DNA]</scope>
    <source>
        <strain evidence="2 3">ACht1</strain>
    </source>
</reference>
<dbReference type="AlphaFoldDB" id="U7D4F8"/>
<dbReference type="RefSeq" id="WP_022637164.1">
    <property type="nucleotide sequence ID" value="NZ_ASJR01000014.1"/>
</dbReference>
<dbReference type="STRING" id="1313304.CALK_1726"/>
<keyword evidence="1" id="KW-0732">Signal</keyword>
<proteinExistence type="predicted"/>
<evidence type="ECO:0000256" key="1">
    <source>
        <dbReference type="SAM" id="SignalP"/>
    </source>
</evidence>
<organism evidence="2 3">
    <name type="scientific">Chitinivibrio alkaliphilus ACht1</name>
    <dbReference type="NCBI Taxonomy" id="1313304"/>
    <lineage>
        <taxon>Bacteria</taxon>
        <taxon>Pseudomonadati</taxon>
        <taxon>Fibrobacterota</taxon>
        <taxon>Chitinivibrionia</taxon>
        <taxon>Chitinivibrionales</taxon>
        <taxon>Chitinivibrionaceae</taxon>
        <taxon>Chitinivibrio</taxon>
    </lineage>
</organism>
<sequence>MKNQILVFTLMCIAVILGACSDSKTTGTPADEDVQATPLAEILENPAEFHGETVVLEGTMSALCSSRCDFTYTERGQAVTVYMEGDTKAPRMQPGQRLRVTAQIHAGSGQTVLTATGLELLRGGQS</sequence>
<dbReference type="EMBL" id="ASJR01000014">
    <property type="protein sequence ID" value="ERP31379.1"/>
    <property type="molecule type" value="Genomic_DNA"/>
</dbReference>
<protein>
    <recommendedName>
        <fullName evidence="4">Lipoprotein</fullName>
    </recommendedName>
</protein>
<gene>
    <name evidence="2" type="ORF">CALK_1726</name>
</gene>
<evidence type="ECO:0008006" key="4">
    <source>
        <dbReference type="Google" id="ProtNLM"/>
    </source>
</evidence>
<feature type="signal peptide" evidence="1">
    <location>
        <begin position="1"/>
        <end position="21"/>
    </location>
</feature>
<dbReference type="Proteomes" id="UP000017148">
    <property type="component" value="Unassembled WGS sequence"/>
</dbReference>
<dbReference type="PROSITE" id="PS51257">
    <property type="entry name" value="PROKAR_LIPOPROTEIN"/>
    <property type="match status" value="1"/>
</dbReference>
<accession>U7D4F8</accession>
<keyword evidence="3" id="KW-1185">Reference proteome</keyword>
<comment type="caution">
    <text evidence="2">The sequence shown here is derived from an EMBL/GenBank/DDBJ whole genome shotgun (WGS) entry which is preliminary data.</text>
</comment>
<evidence type="ECO:0000313" key="3">
    <source>
        <dbReference type="Proteomes" id="UP000017148"/>
    </source>
</evidence>
<feature type="chain" id="PRO_5004678959" description="Lipoprotein" evidence="1">
    <location>
        <begin position="22"/>
        <end position="126"/>
    </location>
</feature>
<name>U7D4F8_9BACT</name>